<keyword evidence="2" id="KW-1185">Reference proteome</keyword>
<dbReference type="EMBL" id="CAUOFW020005167">
    <property type="protein sequence ID" value="CAK9168798.1"/>
    <property type="molecule type" value="Genomic_DNA"/>
</dbReference>
<dbReference type="Proteomes" id="UP001642360">
    <property type="component" value="Unassembled WGS sequence"/>
</dbReference>
<sequence>NGEDRPTMKEIAMELEGLRKFTKHPWVHQQKNEEVVGLMSESEPADLYIVPTSPYNNNGDISGQHSLDSNQMMFLINSPR</sequence>
<evidence type="ECO:0000313" key="1">
    <source>
        <dbReference type="EMBL" id="CAK9168798.1"/>
    </source>
</evidence>
<organism evidence="1 2">
    <name type="scientific">Ilex paraguariensis</name>
    <name type="common">yerba mate</name>
    <dbReference type="NCBI Taxonomy" id="185542"/>
    <lineage>
        <taxon>Eukaryota</taxon>
        <taxon>Viridiplantae</taxon>
        <taxon>Streptophyta</taxon>
        <taxon>Embryophyta</taxon>
        <taxon>Tracheophyta</taxon>
        <taxon>Spermatophyta</taxon>
        <taxon>Magnoliopsida</taxon>
        <taxon>eudicotyledons</taxon>
        <taxon>Gunneridae</taxon>
        <taxon>Pentapetalae</taxon>
        <taxon>asterids</taxon>
        <taxon>campanulids</taxon>
        <taxon>Aquifoliales</taxon>
        <taxon>Aquifoliaceae</taxon>
        <taxon>Ilex</taxon>
    </lineage>
</organism>
<evidence type="ECO:0000313" key="2">
    <source>
        <dbReference type="Proteomes" id="UP001642360"/>
    </source>
</evidence>
<feature type="non-terminal residue" evidence="1">
    <location>
        <position position="1"/>
    </location>
</feature>
<name>A0ABC8THR9_9AQUA</name>
<dbReference type="AlphaFoldDB" id="A0ABC8THR9"/>
<reference evidence="1 2" key="1">
    <citation type="submission" date="2024-02" db="EMBL/GenBank/DDBJ databases">
        <authorList>
            <person name="Vignale AGUSTIN F."/>
            <person name="Sosa J E."/>
            <person name="Modenutti C."/>
        </authorList>
    </citation>
    <scope>NUCLEOTIDE SEQUENCE [LARGE SCALE GENOMIC DNA]</scope>
</reference>
<comment type="caution">
    <text evidence="1">The sequence shown here is derived from an EMBL/GenBank/DDBJ whole genome shotgun (WGS) entry which is preliminary data.</text>
</comment>
<gene>
    <name evidence="1" type="ORF">ILEXP_LOCUS38211</name>
</gene>
<accession>A0ABC8THR9</accession>
<proteinExistence type="predicted"/>
<protein>
    <submittedName>
        <fullName evidence="1">Uncharacterized protein</fullName>
    </submittedName>
</protein>